<comment type="caution">
    <text evidence="2">The sequence shown here is derived from an EMBL/GenBank/DDBJ whole genome shotgun (WGS) entry which is preliminary data.</text>
</comment>
<sequence length="174" mass="19595">MSDEGKKQQCIELTSIPDGLQTEEDRKKGLIESLRRTIRGNLTRLKEKINCENSDDEKISCVMADTTLIGWIHDVSQKMGAELVAFQPGAAADIALILQIPKLIQDGSLDTNGFVMKNDFINLSNEMPPWRRNELPWIVSSNLRDQKIVLECCQIAKQAVHPYAKWLLCNTVGK</sequence>
<dbReference type="Gene3D" id="3.40.50.2000">
    <property type="entry name" value="Glycogen Phosphorylase B"/>
    <property type="match status" value="1"/>
</dbReference>
<dbReference type="SUPFAM" id="SSF53756">
    <property type="entry name" value="UDP-Glycosyltransferase/glycogen phosphorylase"/>
    <property type="match status" value="1"/>
</dbReference>
<dbReference type="PANTHER" id="PTHR11926:SF1412">
    <property type="entry name" value="UDP-GLYCOSYLTRANSFERASE 83A1-LIKE"/>
    <property type="match status" value="1"/>
</dbReference>
<keyword evidence="3" id="KW-1185">Reference proteome</keyword>
<organism evidence="2 3">
    <name type="scientific">Forsythia ovata</name>
    <dbReference type="NCBI Taxonomy" id="205694"/>
    <lineage>
        <taxon>Eukaryota</taxon>
        <taxon>Viridiplantae</taxon>
        <taxon>Streptophyta</taxon>
        <taxon>Embryophyta</taxon>
        <taxon>Tracheophyta</taxon>
        <taxon>Spermatophyta</taxon>
        <taxon>Magnoliopsida</taxon>
        <taxon>eudicotyledons</taxon>
        <taxon>Gunneridae</taxon>
        <taxon>Pentapetalae</taxon>
        <taxon>asterids</taxon>
        <taxon>lamiids</taxon>
        <taxon>Lamiales</taxon>
        <taxon>Oleaceae</taxon>
        <taxon>Forsythieae</taxon>
        <taxon>Forsythia</taxon>
    </lineage>
</organism>
<dbReference type="EMBL" id="JBFOLJ010000013">
    <property type="protein sequence ID" value="KAL2482386.1"/>
    <property type="molecule type" value="Genomic_DNA"/>
</dbReference>
<name>A0ABD1R2N5_9LAMI</name>
<dbReference type="Proteomes" id="UP001604277">
    <property type="component" value="Unassembled WGS sequence"/>
</dbReference>
<evidence type="ECO:0000313" key="3">
    <source>
        <dbReference type="Proteomes" id="UP001604277"/>
    </source>
</evidence>
<evidence type="ECO:0000256" key="1">
    <source>
        <dbReference type="ARBA" id="ARBA00009995"/>
    </source>
</evidence>
<accession>A0ABD1R2N5</accession>
<evidence type="ECO:0000313" key="2">
    <source>
        <dbReference type="EMBL" id="KAL2482386.1"/>
    </source>
</evidence>
<protein>
    <submittedName>
        <fullName evidence="2">UDP-glycosyltransferase 83A1</fullName>
    </submittedName>
</protein>
<dbReference type="PANTHER" id="PTHR11926">
    <property type="entry name" value="GLUCOSYL/GLUCURONOSYL TRANSFERASES"/>
    <property type="match status" value="1"/>
</dbReference>
<dbReference type="AlphaFoldDB" id="A0ABD1R2N5"/>
<gene>
    <name evidence="2" type="ORF">Fot_43830</name>
</gene>
<proteinExistence type="inferred from homology"/>
<comment type="similarity">
    <text evidence="1">Belongs to the UDP-glycosyltransferase family.</text>
</comment>
<reference evidence="3" key="1">
    <citation type="submission" date="2024-07" db="EMBL/GenBank/DDBJ databases">
        <title>Two chromosome-level genome assemblies of Korean endemic species Abeliophyllum distichum and Forsythia ovata (Oleaceae).</title>
        <authorList>
            <person name="Jang H."/>
        </authorList>
    </citation>
    <scope>NUCLEOTIDE SEQUENCE [LARGE SCALE GENOMIC DNA]</scope>
</reference>